<gene>
    <name evidence="2" type="ORF">SAMN05421640_1011</name>
</gene>
<evidence type="ECO:0000313" key="3">
    <source>
        <dbReference type="Proteomes" id="UP000198393"/>
    </source>
</evidence>
<evidence type="ECO:0000313" key="2">
    <source>
        <dbReference type="EMBL" id="SNS72759.1"/>
    </source>
</evidence>
<dbReference type="EMBL" id="FZPD01000002">
    <property type="protein sequence ID" value="SNS72759.1"/>
    <property type="molecule type" value="Genomic_DNA"/>
</dbReference>
<dbReference type="RefSeq" id="WP_089355779.1">
    <property type="nucleotide sequence ID" value="NZ_FZPD01000002.1"/>
</dbReference>
<feature type="signal peptide" evidence="1">
    <location>
        <begin position="1"/>
        <end position="22"/>
    </location>
</feature>
<reference evidence="2 3" key="1">
    <citation type="submission" date="2017-06" db="EMBL/GenBank/DDBJ databases">
        <authorList>
            <person name="Kim H.J."/>
            <person name="Triplett B.A."/>
        </authorList>
    </citation>
    <scope>NUCLEOTIDE SEQUENCE [LARGE SCALE GENOMIC DNA]</scope>
    <source>
        <strain evidence="2 3">DSM 19307</strain>
    </source>
</reference>
<dbReference type="AlphaFoldDB" id="A0A239GU71"/>
<organism evidence="2 3">
    <name type="scientific">Ekhidna lutea</name>
    <dbReference type="NCBI Taxonomy" id="447679"/>
    <lineage>
        <taxon>Bacteria</taxon>
        <taxon>Pseudomonadati</taxon>
        <taxon>Bacteroidota</taxon>
        <taxon>Cytophagia</taxon>
        <taxon>Cytophagales</taxon>
        <taxon>Reichenbachiellaceae</taxon>
        <taxon>Ekhidna</taxon>
    </lineage>
</organism>
<accession>A0A239GU71</accession>
<keyword evidence="1" id="KW-0732">Signal</keyword>
<keyword evidence="3" id="KW-1185">Reference proteome</keyword>
<sequence>MLRTLLSLFILIAILFSCSSNDGDDALPDDDPIDTNDDTFIDTFDGSGDLIDYTTNNASALPNVQRFEGRYKAELTENSQNQTLHFNEEQGRLDAKRVSFPFEFIARNIGIGTLTDSQIAPAHEGEQYNFAGVQVHVLELSDPNSAHVVVGHRGNTGFTIEGKNTLNGSSSVNDIGANTVSEGRADIRIVGNEDRTITVSWQTPNLNLANQQDEWILYNGTGNMPGEAPTFGSEVYVGLITYAFYTEGVPFVGTCDQIEITEN</sequence>
<dbReference type="Proteomes" id="UP000198393">
    <property type="component" value="Unassembled WGS sequence"/>
</dbReference>
<dbReference type="PROSITE" id="PS51257">
    <property type="entry name" value="PROKAR_LIPOPROTEIN"/>
    <property type="match status" value="1"/>
</dbReference>
<proteinExistence type="predicted"/>
<name>A0A239GU71_EKHLU</name>
<feature type="chain" id="PRO_5013303256" description="Lipoprotein" evidence="1">
    <location>
        <begin position="23"/>
        <end position="263"/>
    </location>
</feature>
<dbReference type="OrthoDB" id="1158421at2"/>
<protein>
    <recommendedName>
        <fullName evidence="4">Lipoprotein</fullName>
    </recommendedName>
</protein>
<evidence type="ECO:0008006" key="4">
    <source>
        <dbReference type="Google" id="ProtNLM"/>
    </source>
</evidence>
<evidence type="ECO:0000256" key="1">
    <source>
        <dbReference type="SAM" id="SignalP"/>
    </source>
</evidence>